<dbReference type="EMBL" id="NBSH01000017">
    <property type="protein sequence ID" value="ORX33724.1"/>
    <property type="molecule type" value="Genomic_DNA"/>
</dbReference>
<dbReference type="Gene3D" id="3.90.190.10">
    <property type="entry name" value="Protein tyrosine phosphatase superfamily"/>
    <property type="match status" value="1"/>
</dbReference>
<dbReference type="OrthoDB" id="6375174at2759"/>
<sequence length="189" mass="21062">MAKIVPPLNFGLVEDGFYRSAQPSELNFSFLEKLELKTVIWVGAEELSDVLQSFLDSQGIKLHNLAPQTSLNPHFPPPYADGDVVPLSGQYHLPPLPPPPEPLIISALSLLLTPSSFPTLVCCNMGRHRTGTVVGCYRKLQRWALSSILEEYRRFAGMKVRVLNEQFIELFDTDLVPMTAVSINKSQAK</sequence>
<dbReference type="InterPro" id="IPR004861">
    <property type="entry name" value="Siw14-like"/>
</dbReference>
<comment type="catalytic activity">
    <reaction evidence="9">
        <text>O-phospho-L-tyrosyl-[protein] + H2O = L-tyrosyl-[protein] + phosphate</text>
        <dbReference type="Rhea" id="RHEA:10684"/>
        <dbReference type="Rhea" id="RHEA-COMP:10136"/>
        <dbReference type="Rhea" id="RHEA-COMP:20101"/>
        <dbReference type="ChEBI" id="CHEBI:15377"/>
        <dbReference type="ChEBI" id="CHEBI:43474"/>
        <dbReference type="ChEBI" id="CHEBI:46858"/>
        <dbReference type="ChEBI" id="CHEBI:61978"/>
        <dbReference type="EC" id="3.1.3.48"/>
    </reaction>
</comment>
<gene>
    <name evidence="11" type="ORF">BD324DRAFT_196112</name>
</gene>
<evidence type="ECO:0000256" key="7">
    <source>
        <dbReference type="ARBA" id="ARBA00037204"/>
    </source>
</evidence>
<proteinExistence type="inferred from homology"/>
<dbReference type="InterPro" id="IPR029021">
    <property type="entry name" value="Prot-tyrosine_phosphatase-like"/>
</dbReference>
<comment type="caution">
    <text evidence="11">The sequence shown here is derived from an EMBL/GenBank/DDBJ whole genome shotgun (WGS) entry which is preliminary data.</text>
</comment>
<keyword evidence="12" id="KW-1185">Reference proteome</keyword>
<keyword evidence="5" id="KW-0378">Hydrolase</keyword>
<evidence type="ECO:0000259" key="10">
    <source>
        <dbReference type="PROSITE" id="PS50054"/>
    </source>
</evidence>
<evidence type="ECO:0000256" key="4">
    <source>
        <dbReference type="ARBA" id="ARBA00022490"/>
    </source>
</evidence>
<evidence type="ECO:0000256" key="5">
    <source>
        <dbReference type="ARBA" id="ARBA00022801"/>
    </source>
</evidence>
<protein>
    <recommendedName>
        <fullName evidence="8">Putative tyrosine-protein phosphatase OCA1</fullName>
        <ecNumber evidence="3">3.1.3.48</ecNumber>
    </recommendedName>
</protein>
<comment type="function">
    <text evidence="7">Putative tyrosine-protein phosphatase required for protection against superoxide stress.</text>
</comment>
<dbReference type="InParanoid" id="A0A1Y1U850"/>
<keyword evidence="6" id="KW-0904">Protein phosphatase</keyword>
<evidence type="ECO:0000313" key="11">
    <source>
        <dbReference type="EMBL" id="ORX33724.1"/>
    </source>
</evidence>
<dbReference type="PANTHER" id="PTHR31126:SF8">
    <property type="entry name" value="TYROSINE-PROTEIN PHOSPHATASE OCA1-RELATED"/>
    <property type="match status" value="1"/>
</dbReference>
<dbReference type="GO" id="GO:0005737">
    <property type="term" value="C:cytoplasm"/>
    <property type="evidence" value="ECO:0007669"/>
    <property type="project" value="UniProtKB-SubCell"/>
</dbReference>
<evidence type="ECO:0000256" key="1">
    <source>
        <dbReference type="ARBA" id="ARBA00004496"/>
    </source>
</evidence>
<accession>A0A1Y1U850</accession>
<dbReference type="SUPFAM" id="SSF52799">
    <property type="entry name" value="(Phosphotyrosine protein) phosphatases II"/>
    <property type="match status" value="1"/>
</dbReference>
<dbReference type="RefSeq" id="XP_021868023.1">
    <property type="nucleotide sequence ID" value="XM_022012153.1"/>
</dbReference>
<evidence type="ECO:0000256" key="9">
    <source>
        <dbReference type="ARBA" id="ARBA00051722"/>
    </source>
</evidence>
<dbReference type="Pfam" id="PF03162">
    <property type="entry name" value="Y_phosphatase2"/>
    <property type="match status" value="1"/>
</dbReference>
<dbReference type="InterPro" id="IPR020422">
    <property type="entry name" value="TYR_PHOSPHATASE_DUAL_dom"/>
</dbReference>
<evidence type="ECO:0000256" key="6">
    <source>
        <dbReference type="ARBA" id="ARBA00022912"/>
    </source>
</evidence>
<comment type="similarity">
    <text evidence="2">Belongs to the protein-tyrosine phosphatase family.</text>
</comment>
<dbReference type="EC" id="3.1.3.48" evidence="3"/>
<dbReference type="PROSITE" id="PS50054">
    <property type="entry name" value="TYR_PHOSPHATASE_DUAL"/>
    <property type="match status" value="1"/>
</dbReference>
<organism evidence="11 12">
    <name type="scientific">Kockovaella imperatae</name>
    <dbReference type="NCBI Taxonomy" id="4999"/>
    <lineage>
        <taxon>Eukaryota</taxon>
        <taxon>Fungi</taxon>
        <taxon>Dikarya</taxon>
        <taxon>Basidiomycota</taxon>
        <taxon>Agaricomycotina</taxon>
        <taxon>Tremellomycetes</taxon>
        <taxon>Tremellales</taxon>
        <taxon>Cuniculitremaceae</taxon>
        <taxon>Kockovaella</taxon>
    </lineage>
</organism>
<evidence type="ECO:0000256" key="2">
    <source>
        <dbReference type="ARBA" id="ARBA00009580"/>
    </source>
</evidence>
<feature type="domain" description="Tyrosine-protein phosphatase" evidence="10">
    <location>
        <begin position="9"/>
        <end position="184"/>
    </location>
</feature>
<dbReference type="Proteomes" id="UP000193218">
    <property type="component" value="Unassembled WGS sequence"/>
</dbReference>
<evidence type="ECO:0000256" key="8">
    <source>
        <dbReference type="ARBA" id="ARBA00039934"/>
    </source>
</evidence>
<dbReference type="AlphaFoldDB" id="A0A1Y1U850"/>
<dbReference type="PANTHER" id="PTHR31126">
    <property type="entry name" value="TYROSINE-PROTEIN PHOSPHATASE"/>
    <property type="match status" value="1"/>
</dbReference>
<dbReference type="PRINTS" id="PR01911">
    <property type="entry name" value="PFDSPHPHTASE"/>
</dbReference>
<comment type="subcellular location">
    <subcellularLocation>
        <location evidence="1">Cytoplasm</location>
    </subcellularLocation>
</comment>
<dbReference type="InterPro" id="IPR020428">
    <property type="entry name" value="PFA-DSPs"/>
</dbReference>
<dbReference type="STRING" id="4999.A0A1Y1U850"/>
<dbReference type="GO" id="GO:0004725">
    <property type="term" value="F:protein tyrosine phosphatase activity"/>
    <property type="evidence" value="ECO:0007669"/>
    <property type="project" value="UniProtKB-EC"/>
</dbReference>
<evidence type="ECO:0000256" key="3">
    <source>
        <dbReference type="ARBA" id="ARBA00013064"/>
    </source>
</evidence>
<name>A0A1Y1U850_9TREE</name>
<dbReference type="FunFam" id="3.90.190.10:FF:000035">
    <property type="entry name" value="Tyrosine phosphatase, putative"/>
    <property type="match status" value="1"/>
</dbReference>
<evidence type="ECO:0000313" key="12">
    <source>
        <dbReference type="Proteomes" id="UP000193218"/>
    </source>
</evidence>
<keyword evidence="4" id="KW-0963">Cytoplasm</keyword>
<reference evidence="11 12" key="1">
    <citation type="submission" date="2017-03" db="EMBL/GenBank/DDBJ databases">
        <title>Widespread Adenine N6-methylation of Active Genes in Fungi.</title>
        <authorList>
            <consortium name="DOE Joint Genome Institute"/>
            <person name="Mondo S.J."/>
            <person name="Dannebaum R.O."/>
            <person name="Kuo R.C."/>
            <person name="Louie K.B."/>
            <person name="Bewick A.J."/>
            <person name="Labutti K."/>
            <person name="Haridas S."/>
            <person name="Kuo A."/>
            <person name="Salamov A."/>
            <person name="Ahrendt S.R."/>
            <person name="Lau R."/>
            <person name="Bowen B.P."/>
            <person name="Lipzen A."/>
            <person name="Sullivan W."/>
            <person name="Andreopoulos W.B."/>
            <person name="Clum A."/>
            <person name="Lindquist E."/>
            <person name="Daum C."/>
            <person name="Northen T.R."/>
            <person name="Ramamoorthy G."/>
            <person name="Schmitz R.J."/>
            <person name="Gryganskyi A."/>
            <person name="Culley D."/>
            <person name="Magnuson J."/>
            <person name="James T.Y."/>
            <person name="O'Malley M.A."/>
            <person name="Stajich J.E."/>
            <person name="Spatafora J.W."/>
            <person name="Visel A."/>
            <person name="Grigoriev I.V."/>
        </authorList>
    </citation>
    <scope>NUCLEOTIDE SEQUENCE [LARGE SCALE GENOMIC DNA]</scope>
    <source>
        <strain evidence="11 12">NRRL Y-17943</strain>
    </source>
</reference>
<dbReference type="GeneID" id="33553961"/>